<dbReference type="RefSeq" id="WP_341368579.1">
    <property type="nucleotide sequence ID" value="NZ_CP150951.2"/>
</dbReference>
<feature type="transmembrane region" description="Helical" evidence="1">
    <location>
        <begin position="81"/>
        <end position="104"/>
    </location>
</feature>
<evidence type="ECO:0000313" key="3">
    <source>
        <dbReference type="Proteomes" id="UP001440612"/>
    </source>
</evidence>
<gene>
    <name evidence="2" type="ORF">AABB29_07590</name>
</gene>
<dbReference type="Proteomes" id="UP001440612">
    <property type="component" value="Chromosome"/>
</dbReference>
<reference evidence="3" key="1">
    <citation type="submission" date="2024-04" db="EMBL/GenBank/DDBJ databases">
        <title>Phylogenomic analyses of a clade within the roseobacter group suggest taxonomic reassignments of species of the genera Aestuariivita, Citreicella, Loktanella, Nautella, Pelagibaca, Ruegeria, Thalassobius, Thiobacimonas and Tropicibacter, and the proposal o.</title>
        <authorList>
            <person name="Jeon C.O."/>
        </authorList>
    </citation>
    <scope>NUCLEOTIDE SEQUENCE [LARGE SCALE GENOMIC DNA]</scope>
    <source>
        <strain evidence="3">BS5-3</strain>
    </source>
</reference>
<keyword evidence="1" id="KW-0472">Membrane</keyword>
<keyword evidence="1" id="KW-1133">Transmembrane helix</keyword>
<feature type="transmembrane region" description="Helical" evidence="1">
    <location>
        <begin position="39"/>
        <end position="61"/>
    </location>
</feature>
<feature type="transmembrane region" description="Helical" evidence="1">
    <location>
        <begin position="6"/>
        <end position="27"/>
    </location>
</feature>
<evidence type="ECO:0000313" key="2">
    <source>
        <dbReference type="EMBL" id="WZC50477.1"/>
    </source>
</evidence>
<sequence length="113" mass="12041">MLPVADGLLVPAIMIAALGFAVPRLLARLLPEGVRPLMLNAFLSTLILFILSAGFFMLLYAGQGAGLSELLSLGAVSNIFYFGKLGLAAALIWAPIMVLSVAGLPRKWVKETW</sequence>
<name>A0ABZ2V7D1_9RHOB</name>
<accession>A0ABZ2V7D1</accession>
<protein>
    <submittedName>
        <fullName evidence="2">Uncharacterized protein</fullName>
    </submittedName>
</protein>
<keyword evidence="1" id="KW-0812">Transmembrane</keyword>
<keyword evidence="3" id="KW-1185">Reference proteome</keyword>
<dbReference type="EMBL" id="CP150951">
    <property type="protein sequence ID" value="WZC50477.1"/>
    <property type="molecule type" value="Genomic_DNA"/>
</dbReference>
<evidence type="ECO:0000256" key="1">
    <source>
        <dbReference type="SAM" id="Phobius"/>
    </source>
</evidence>
<organism evidence="2 3">
    <name type="scientific">Yoonia phaeophyticola</name>
    <dbReference type="NCBI Taxonomy" id="3137369"/>
    <lineage>
        <taxon>Bacteria</taxon>
        <taxon>Pseudomonadati</taxon>
        <taxon>Pseudomonadota</taxon>
        <taxon>Alphaproteobacteria</taxon>
        <taxon>Rhodobacterales</taxon>
        <taxon>Paracoccaceae</taxon>
        <taxon>Yoonia</taxon>
    </lineage>
</organism>
<proteinExistence type="predicted"/>